<dbReference type="EMBL" id="KZ613949">
    <property type="protein sequence ID" value="PMD37696.1"/>
    <property type="molecule type" value="Genomic_DNA"/>
</dbReference>
<dbReference type="InterPro" id="IPR036770">
    <property type="entry name" value="Ankyrin_rpt-contain_sf"/>
</dbReference>
<dbReference type="Gene3D" id="1.25.40.20">
    <property type="entry name" value="Ankyrin repeat-containing domain"/>
    <property type="match status" value="2"/>
</dbReference>
<feature type="repeat" description="ANK" evidence="3">
    <location>
        <begin position="37"/>
        <end position="69"/>
    </location>
</feature>
<dbReference type="InterPro" id="IPR002110">
    <property type="entry name" value="Ankyrin_rpt"/>
</dbReference>
<feature type="repeat" description="ANK" evidence="3">
    <location>
        <begin position="1"/>
        <end position="36"/>
    </location>
</feature>
<accession>A0A2J6RGQ5</accession>
<proteinExistence type="predicted"/>
<keyword evidence="5" id="KW-1185">Reference proteome</keyword>
<organism evidence="4 5">
    <name type="scientific">Hyaloscypha variabilis (strain UAMH 11265 / GT02V1 / F)</name>
    <name type="common">Meliniomyces variabilis</name>
    <dbReference type="NCBI Taxonomy" id="1149755"/>
    <lineage>
        <taxon>Eukaryota</taxon>
        <taxon>Fungi</taxon>
        <taxon>Dikarya</taxon>
        <taxon>Ascomycota</taxon>
        <taxon>Pezizomycotina</taxon>
        <taxon>Leotiomycetes</taxon>
        <taxon>Helotiales</taxon>
        <taxon>Hyaloscyphaceae</taxon>
        <taxon>Hyaloscypha</taxon>
        <taxon>Hyaloscypha variabilis</taxon>
    </lineage>
</organism>
<evidence type="ECO:0000256" key="2">
    <source>
        <dbReference type="ARBA" id="ARBA00023043"/>
    </source>
</evidence>
<dbReference type="Proteomes" id="UP000235786">
    <property type="component" value="Unassembled WGS sequence"/>
</dbReference>
<dbReference type="SUPFAM" id="SSF48403">
    <property type="entry name" value="Ankyrin repeat"/>
    <property type="match status" value="1"/>
</dbReference>
<dbReference type="PANTHER" id="PTHR24171:SF9">
    <property type="entry name" value="ANKYRIN REPEAT DOMAIN-CONTAINING PROTEIN 39"/>
    <property type="match status" value="1"/>
</dbReference>
<gene>
    <name evidence="4" type="ORF">L207DRAFT_493248</name>
</gene>
<dbReference type="STRING" id="1149755.A0A2J6RGQ5"/>
<evidence type="ECO:0000313" key="4">
    <source>
        <dbReference type="EMBL" id="PMD37696.1"/>
    </source>
</evidence>
<dbReference type="PROSITE" id="PS50088">
    <property type="entry name" value="ANK_REPEAT"/>
    <property type="match status" value="3"/>
</dbReference>
<dbReference type="SMART" id="SM00248">
    <property type="entry name" value="ANK"/>
    <property type="match status" value="5"/>
</dbReference>
<dbReference type="PANTHER" id="PTHR24171">
    <property type="entry name" value="ANKYRIN REPEAT DOMAIN-CONTAINING PROTEIN 39-RELATED"/>
    <property type="match status" value="1"/>
</dbReference>
<dbReference type="Pfam" id="PF12796">
    <property type="entry name" value="Ank_2"/>
    <property type="match status" value="1"/>
</dbReference>
<keyword evidence="2 3" id="KW-0040">ANK repeat</keyword>
<reference evidence="4 5" key="1">
    <citation type="submission" date="2016-04" db="EMBL/GenBank/DDBJ databases">
        <title>A degradative enzymes factory behind the ericoid mycorrhizal symbiosis.</title>
        <authorList>
            <consortium name="DOE Joint Genome Institute"/>
            <person name="Martino E."/>
            <person name="Morin E."/>
            <person name="Grelet G."/>
            <person name="Kuo A."/>
            <person name="Kohler A."/>
            <person name="Daghino S."/>
            <person name="Barry K."/>
            <person name="Choi C."/>
            <person name="Cichocki N."/>
            <person name="Clum A."/>
            <person name="Copeland A."/>
            <person name="Hainaut M."/>
            <person name="Haridas S."/>
            <person name="Labutti K."/>
            <person name="Lindquist E."/>
            <person name="Lipzen A."/>
            <person name="Khouja H.-R."/>
            <person name="Murat C."/>
            <person name="Ohm R."/>
            <person name="Olson A."/>
            <person name="Spatafora J."/>
            <person name="Veneault-Fourrey C."/>
            <person name="Henrissat B."/>
            <person name="Grigoriev I."/>
            <person name="Martin F."/>
            <person name="Perotto S."/>
        </authorList>
    </citation>
    <scope>NUCLEOTIDE SEQUENCE [LARGE SCALE GENOMIC DNA]</scope>
    <source>
        <strain evidence="4 5">F</strain>
    </source>
</reference>
<sequence length="210" mass="23315">MTSLHFAVFYSHAYQGALERVSLLLERGANINAQSSVGNTALHMALLTGRKDLALFLMHKGANISLQNKNGKSVLQQQSWEKTLTICKKLLPFRRIFDPNLEFVKTESPICNYKKTFLIWTSGQGRISQAEFFLECGSDVNAADTFGTTSMIYAVNDRNIDMVKLLIENNANLTLADRGGNTPLIAAQKNGNIPIRECLEEALSSQNKCI</sequence>
<name>A0A2J6RGQ5_HYAVF</name>
<feature type="repeat" description="ANK" evidence="3">
    <location>
        <begin position="146"/>
        <end position="178"/>
    </location>
</feature>
<protein>
    <submittedName>
        <fullName evidence="4">Ankyrin</fullName>
    </submittedName>
</protein>
<keyword evidence="1" id="KW-0677">Repeat</keyword>
<evidence type="ECO:0000256" key="3">
    <source>
        <dbReference type="PROSITE-ProRule" id="PRU00023"/>
    </source>
</evidence>
<dbReference type="PROSITE" id="PS50297">
    <property type="entry name" value="ANK_REP_REGION"/>
    <property type="match status" value="3"/>
</dbReference>
<dbReference type="AlphaFoldDB" id="A0A2J6RGQ5"/>
<evidence type="ECO:0000313" key="5">
    <source>
        <dbReference type="Proteomes" id="UP000235786"/>
    </source>
</evidence>
<dbReference type="Pfam" id="PF13637">
    <property type="entry name" value="Ank_4"/>
    <property type="match status" value="1"/>
</dbReference>
<evidence type="ECO:0000256" key="1">
    <source>
        <dbReference type="ARBA" id="ARBA00022737"/>
    </source>
</evidence>
<dbReference type="OrthoDB" id="426293at2759"/>